<dbReference type="EMBL" id="CABIJS010000048">
    <property type="protein sequence ID" value="VUZ41116.1"/>
    <property type="molecule type" value="Genomic_DNA"/>
</dbReference>
<evidence type="ECO:0000313" key="1">
    <source>
        <dbReference type="EMBL" id="VUZ41113.1"/>
    </source>
</evidence>
<accession>A0A564Y1V1</accession>
<proteinExistence type="predicted"/>
<reference evidence="2 3" key="1">
    <citation type="submission" date="2019-07" db="EMBL/GenBank/DDBJ databases">
        <authorList>
            <person name="Jastrzebski P J."/>
            <person name="Paukszto L."/>
            <person name="Jastrzebski P J."/>
        </authorList>
    </citation>
    <scope>NUCLEOTIDE SEQUENCE [LARGE SCALE GENOMIC DNA]</scope>
    <source>
        <strain evidence="2 3">WMS-il1</strain>
    </source>
</reference>
<organism evidence="2 3">
    <name type="scientific">Hymenolepis diminuta</name>
    <name type="common">Rat tapeworm</name>
    <dbReference type="NCBI Taxonomy" id="6216"/>
    <lineage>
        <taxon>Eukaryota</taxon>
        <taxon>Metazoa</taxon>
        <taxon>Spiralia</taxon>
        <taxon>Lophotrochozoa</taxon>
        <taxon>Platyhelminthes</taxon>
        <taxon>Cestoda</taxon>
        <taxon>Eucestoda</taxon>
        <taxon>Cyclophyllidea</taxon>
        <taxon>Hymenolepididae</taxon>
        <taxon>Hymenolepis</taxon>
    </lineage>
</organism>
<dbReference type="AlphaFoldDB" id="A0A564Y1V1"/>
<sequence length="81" mass="9531">MNLKFTDPKRVRVVARELSQPMAQFVRRPKGMKRASWHQEPVFKATSTCLKSVIIVLPPFKVRSIEIFRREFLMAAKSWDL</sequence>
<evidence type="ECO:0000313" key="2">
    <source>
        <dbReference type="EMBL" id="VUZ41116.1"/>
    </source>
</evidence>
<name>A0A564Y1V1_HYMDI</name>
<keyword evidence="3" id="KW-1185">Reference proteome</keyword>
<gene>
    <name evidence="1" type="ORF">WMSIL1_LOCUS2020</name>
    <name evidence="2" type="ORF">WMSIL1_LOCUS2022</name>
</gene>
<protein>
    <submittedName>
        <fullName evidence="2">Uncharacterized protein</fullName>
    </submittedName>
</protein>
<evidence type="ECO:0000313" key="3">
    <source>
        <dbReference type="Proteomes" id="UP000321570"/>
    </source>
</evidence>
<dbReference type="EMBL" id="CABIJS010000048">
    <property type="protein sequence ID" value="VUZ41113.1"/>
    <property type="molecule type" value="Genomic_DNA"/>
</dbReference>
<dbReference type="Proteomes" id="UP000321570">
    <property type="component" value="Unassembled WGS sequence"/>
</dbReference>